<dbReference type="PANTHER" id="PTHR31676:SF27">
    <property type="entry name" value="EXPRESSED PROTEIN"/>
    <property type="match status" value="1"/>
</dbReference>
<dbReference type="AlphaFoldDB" id="A0A8J5LMB1"/>
<evidence type="ECO:0000313" key="2">
    <source>
        <dbReference type="EMBL" id="KAG6525317.1"/>
    </source>
</evidence>
<dbReference type="InterPro" id="IPR036758">
    <property type="entry name" value="At5g01610-like"/>
</dbReference>
<organism evidence="2 3">
    <name type="scientific">Zingiber officinale</name>
    <name type="common">Ginger</name>
    <name type="synonym">Amomum zingiber</name>
    <dbReference type="NCBI Taxonomy" id="94328"/>
    <lineage>
        <taxon>Eukaryota</taxon>
        <taxon>Viridiplantae</taxon>
        <taxon>Streptophyta</taxon>
        <taxon>Embryophyta</taxon>
        <taxon>Tracheophyta</taxon>
        <taxon>Spermatophyta</taxon>
        <taxon>Magnoliopsida</taxon>
        <taxon>Liliopsida</taxon>
        <taxon>Zingiberales</taxon>
        <taxon>Zingiberaceae</taxon>
        <taxon>Zingiber</taxon>
    </lineage>
</organism>
<gene>
    <name evidence="2" type="ORF">ZIOFF_015272</name>
</gene>
<feature type="compositionally biased region" description="Polar residues" evidence="1">
    <location>
        <begin position="170"/>
        <end position="185"/>
    </location>
</feature>
<keyword evidence="3" id="KW-1185">Reference proteome</keyword>
<protein>
    <submittedName>
        <fullName evidence="2">Uncharacterized protein</fullName>
    </submittedName>
</protein>
<name>A0A8J5LMB1_ZINOF</name>
<dbReference type="Gene3D" id="2.30.240.10">
    <property type="entry name" value="At5g01610-like"/>
    <property type="match status" value="1"/>
</dbReference>
<reference evidence="2 3" key="1">
    <citation type="submission" date="2020-08" db="EMBL/GenBank/DDBJ databases">
        <title>Plant Genome Project.</title>
        <authorList>
            <person name="Zhang R.-G."/>
        </authorList>
    </citation>
    <scope>NUCLEOTIDE SEQUENCE [LARGE SCALE GENOMIC DNA]</scope>
    <source>
        <tissue evidence="2">Rhizome</tissue>
    </source>
</reference>
<evidence type="ECO:0000256" key="1">
    <source>
        <dbReference type="SAM" id="MobiDB-lite"/>
    </source>
</evidence>
<dbReference type="SUPFAM" id="SSF141562">
    <property type="entry name" value="At5g01610-like"/>
    <property type="match status" value="1"/>
</dbReference>
<proteinExistence type="predicted"/>
<dbReference type="Proteomes" id="UP000734854">
    <property type="component" value="Unassembled WGS sequence"/>
</dbReference>
<feature type="region of interest" description="Disordered" evidence="1">
    <location>
        <begin position="170"/>
        <end position="192"/>
    </location>
</feature>
<dbReference type="Pfam" id="PF04398">
    <property type="entry name" value="DUF538"/>
    <property type="match status" value="1"/>
</dbReference>
<dbReference type="EMBL" id="JACMSC010000004">
    <property type="protein sequence ID" value="KAG6525317.1"/>
    <property type="molecule type" value="Genomic_DNA"/>
</dbReference>
<comment type="caution">
    <text evidence="2">The sequence shown here is derived from an EMBL/GenBank/DDBJ whole genome shotgun (WGS) entry which is preliminary data.</text>
</comment>
<dbReference type="PANTHER" id="PTHR31676">
    <property type="entry name" value="T31J12.3 PROTEIN-RELATED"/>
    <property type="match status" value="1"/>
</dbReference>
<accession>A0A8J5LMB1</accession>
<sequence>MLEKFDFPKGILPEGVRSYELKDDGSFTVFLASNCEYKVDGGYLLKYDSKITGKVDARALTDVKGVSVKVLFAWFSIGSVARSDADLNFYVGPLSATFPVANFEECPRCRCGFDCATAASIATQSAESKDRILKFSVETMEIKDDSLKTSIHSAVAEKVNFLGMELQAVPPSSSSSMGRTVQSVSRSRHQNN</sequence>
<evidence type="ECO:0000313" key="3">
    <source>
        <dbReference type="Proteomes" id="UP000734854"/>
    </source>
</evidence>
<dbReference type="InterPro" id="IPR007493">
    <property type="entry name" value="DUF538"/>
</dbReference>